<dbReference type="RefSeq" id="WP_041968182.1">
    <property type="nucleotide sequence ID" value="NZ_BASE01000134.1"/>
</dbReference>
<feature type="transmembrane region" description="Helical" evidence="9">
    <location>
        <begin position="309"/>
        <end position="330"/>
    </location>
</feature>
<dbReference type="OrthoDB" id="9793589at2"/>
<evidence type="ECO:0000256" key="3">
    <source>
        <dbReference type="ARBA" id="ARBA00022448"/>
    </source>
</evidence>
<keyword evidence="6 9" id="KW-1133">Transmembrane helix</keyword>
<dbReference type="GO" id="GO:1902600">
    <property type="term" value="P:proton transmembrane transport"/>
    <property type="evidence" value="ECO:0007669"/>
    <property type="project" value="InterPro"/>
</dbReference>
<dbReference type="PROSITE" id="PS51202">
    <property type="entry name" value="RCK_C"/>
    <property type="match status" value="1"/>
</dbReference>
<keyword evidence="12" id="KW-1185">Reference proteome</keyword>
<keyword evidence="5 9" id="KW-0812">Transmembrane</keyword>
<reference evidence="11 12" key="1">
    <citation type="submission" date="2013-06" db="EMBL/GenBank/DDBJ databases">
        <title>Whole genome shotgun sequence of Bacillus selenatarsenatis SF-1.</title>
        <authorList>
            <person name="Kuroda M."/>
            <person name="Sei K."/>
            <person name="Yamashita M."/>
            <person name="Ike M."/>
        </authorList>
    </citation>
    <scope>NUCLEOTIDE SEQUENCE [LARGE SCALE GENOMIC DNA]</scope>
    <source>
        <strain evidence="11 12">SF-1</strain>
    </source>
</reference>
<keyword evidence="8 9" id="KW-0472">Membrane</keyword>
<feature type="transmembrane region" description="Helical" evidence="9">
    <location>
        <begin position="31"/>
        <end position="50"/>
    </location>
</feature>
<dbReference type="Proteomes" id="UP000031014">
    <property type="component" value="Unassembled WGS sequence"/>
</dbReference>
<dbReference type="PANTHER" id="PTHR43562">
    <property type="entry name" value="NAPA-TYPE SODIUM/HYDROGEN ANTIPORTER"/>
    <property type="match status" value="1"/>
</dbReference>
<dbReference type="Gene3D" id="3.40.50.720">
    <property type="entry name" value="NAD(P)-binding Rossmann-like Domain"/>
    <property type="match status" value="1"/>
</dbReference>
<feature type="transmembrane region" description="Helical" evidence="9">
    <location>
        <begin position="103"/>
        <end position="127"/>
    </location>
</feature>
<name>A0A0A8X9I6_MESS1</name>
<gene>
    <name evidence="11" type="ORF">SAMD00020551_4827</name>
</gene>
<dbReference type="STRING" id="1321606.SAMD00020551_4827"/>
<dbReference type="GO" id="GO:0006813">
    <property type="term" value="P:potassium ion transport"/>
    <property type="evidence" value="ECO:0007669"/>
    <property type="project" value="InterPro"/>
</dbReference>
<dbReference type="AlphaFoldDB" id="A0A0A8X9I6"/>
<dbReference type="EMBL" id="BASE01000134">
    <property type="protein sequence ID" value="GAM16598.1"/>
    <property type="molecule type" value="Genomic_DNA"/>
</dbReference>
<dbReference type="InterPro" id="IPR036721">
    <property type="entry name" value="RCK_C_sf"/>
</dbReference>
<dbReference type="GO" id="GO:0008324">
    <property type="term" value="F:monoatomic cation transmembrane transporter activity"/>
    <property type="evidence" value="ECO:0007669"/>
    <property type="project" value="InterPro"/>
</dbReference>
<comment type="similarity">
    <text evidence="2">Belongs to the monovalent cation:proton antiporter 2 (CPA2) transporter (TC 2.A.37) family.</text>
</comment>
<dbReference type="InterPro" id="IPR006037">
    <property type="entry name" value="RCK_C"/>
</dbReference>
<comment type="caution">
    <text evidence="11">The sequence shown here is derived from an EMBL/GenBank/DDBJ whole genome shotgun (WGS) entry which is preliminary data.</text>
</comment>
<dbReference type="InterPro" id="IPR038770">
    <property type="entry name" value="Na+/solute_symporter_sf"/>
</dbReference>
<sequence>MEHHASITSLVIVIIVAFLTPILLHRLKLNFIPVVVAEIIMGLIIGKSGFNIVHEDAWLGTLSTLGFLFLMFLSGLEIDFSAFSGNKKNNTKKANDEKEPNTFIVASIIFVGIFIVSLGLSYLFVLAGFIENVFLMTLIISTISLGVVVPTLKDAHLMKTNIGQTILLVAVIADLATMILLAVFVSLYDGGEGNTWLLLVLFAAGVGLYFIGRVFKNRTFINALSTGTTQIGTRAVFALIILLVAISETVGAENILGAFLAGVLVSLLAPDQEMVHKLDSFGYGFLIPIFFVMVGVDLDIWSLFSERKLLLLIPLLLLALFLSKLIPVYLLKKWYDTKTVLAAGFLLTSTLSLVIAAATIGERMEMITPQMSGTLILVAVISSVLTPILFKKLFPQEKAEEKKVKVVFIGANQMTLPVSRALQSSLYEPVLFHTKQEKADNRIADSVFKIIEMENYEIDTLDKHEVYNADIIVISTGDPDLNATIAVSAKEQGVERVIARIESPDLAEKAQEEGIEVFSVLRSTESLLRAMIESPGVMSILTNQENSLHEIRMLNDHFDGMTLRRFPFTGDVIFVRILRENESIVPHGDTELRLNDRLIVTGSKEYVDELKRELEFCFWC</sequence>
<evidence type="ECO:0000256" key="7">
    <source>
        <dbReference type="ARBA" id="ARBA00023065"/>
    </source>
</evidence>
<evidence type="ECO:0000256" key="1">
    <source>
        <dbReference type="ARBA" id="ARBA00004141"/>
    </source>
</evidence>
<evidence type="ECO:0000256" key="4">
    <source>
        <dbReference type="ARBA" id="ARBA00022449"/>
    </source>
</evidence>
<organism evidence="11 12">
    <name type="scientific">Mesobacillus selenatarsenatis (strain DSM 18680 / JCM 14380 / FERM P-15431 / SF-1)</name>
    <dbReference type="NCBI Taxonomy" id="1321606"/>
    <lineage>
        <taxon>Bacteria</taxon>
        <taxon>Bacillati</taxon>
        <taxon>Bacillota</taxon>
        <taxon>Bacilli</taxon>
        <taxon>Bacillales</taxon>
        <taxon>Bacillaceae</taxon>
        <taxon>Mesobacillus</taxon>
    </lineage>
</organism>
<proteinExistence type="inferred from homology"/>
<feature type="transmembrane region" description="Helical" evidence="9">
    <location>
        <begin position="62"/>
        <end position="82"/>
    </location>
</feature>
<evidence type="ECO:0000313" key="12">
    <source>
        <dbReference type="Proteomes" id="UP000031014"/>
    </source>
</evidence>
<dbReference type="Pfam" id="PF02254">
    <property type="entry name" value="TrkA_N"/>
    <property type="match status" value="1"/>
</dbReference>
<protein>
    <submittedName>
        <fullName evidence="11">Na+/H+ antiporter</fullName>
    </submittedName>
</protein>
<evidence type="ECO:0000256" key="9">
    <source>
        <dbReference type="SAM" id="Phobius"/>
    </source>
</evidence>
<dbReference type="GO" id="GO:0015297">
    <property type="term" value="F:antiporter activity"/>
    <property type="evidence" value="ECO:0007669"/>
    <property type="project" value="UniProtKB-KW"/>
</dbReference>
<feature type="transmembrane region" description="Helical" evidence="9">
    <location>
        <begin position="6"/>
        <end position="24"/>
    </location>
</feature>
<evidence type="ECO:0000256" key="5">
    <source>
        <dbReference type="ARBA" id="ARBA00022692"/>
    </source>
</evidence>
<evidence type="ECO:0000256" key="2">
    <source>
        <dbReference type="ARBA" id="ARBA00005551"/>
    </source>
</evidence>
<dbReference type="Pfam" id="PF00999">
    <property type="entry name" value="Na_H_Exchanger"/>
    <property type="match status" value="1"/>
</dbReference>
<accession>A0A0A8X9I6</accession>
<dbReference type="PANTHER" id="PTHR43562:SF1">
    <property type="entry name" value="NA(+)_H(+) ANTIPORTER YJBQ-RELATED"/>
    <property type="match status" value="1"/>
</dbReference>
<feature type="domain" description="RCK C-terminal" evidence="10">
    <location>
        <begin position="535"/>
        <end position="616"/>
    </location>
</feature>
<feature type="transmembrane region" description="Helical" evidence="9">
    <location>
        <begin position="194"/>
        <end position="215"/>
    </location>
</feature>
<keyword evidence="7" id="KW-0406">Ion transport</keyword>
<comment type="subcellular location">
    <subcellularLocation>
        <location evidence="1">Membrane</location>
        <topology evidence="1">Multi-pass membrane protein</topology>
    </subcellularLocation>
</comment>
<dbReference type="SUPFAM" id="SSF51735">
    <property type="entry name" value="NAD(P)-binding Rossmann-fold domains"/>
    <property type="match status" value="1"/>
</dbReference>
<dbReference type="InterPro" id="IPR003148">
    <property type="entry name" value="RCK_N"/>
</dbReference>
<keyword evidence="4" id="KW-0050">Antiport</keyword>
<dbReference type="InterPro" id="IPR006153">
    <property type="entry name" value="Cation/H_exchanger_TM"/>
</dbReference>
<dbReference type="InterPro" id="IPR036291">
    <property type="entry name" value="NAD(P)-bd_dom_sf"/>
</dbReference>
<feature type="transmembrane region" description="Helical" evidence="9">
    <location>
        <begin position="281"/>
        <end position="302"/>
    </location>
</feature>
<feature type="transmembrane region" description="Helical" evidence="9">
    <location>
        <begin position="165"/>
        <end position="188"/>
    </location>
</feature>
<keyword evidence="3" id="KW-0813">Transport</keyword>
<feature type="transmembrane region" description="Helical" evidence="9">
    <location>
        <begin position="373"/>
        <end position="390"/>
    </location>
</feature>
<dbReference type="SUPFAM" id="SSF116726">
    <property type="entry name" value="TrkA C-terminal domain-like"/>
    <property type="match status" value="1"/>
</dbReference>
<evidence type="ECO:0000259" key="10">
    <source>
        <dbReference type="PROSITE" id="PS51202"/>
    </source>
</evidence>
<evidence type="ECO:0000256" key="8">
    <source>
        <dbReference type="ARBA" id="ARBA00023136"/>
    </source>
</evidence>
<feature type="transmembrane region" description="Helical" evidence="9">
    <location>
        <begin position="342"/>
        <end position="361"/>
    </location>
</feature>
<evidence type="ECO:0000313" key="11">
    <source>
        <dbReference type="EMBL" id="GAM16598.1"/>
    </source>
</evidence>
<dbReference type="Gene3D" id="3.30.70.1450">
    <property type="entry name" value="Regulator of K+ conductance, C-terminal domain"/>
    <property type="match status" value="1"/>
</dbReference>
<dbReference type="GO" id="GO:0016020">
    <property type="term" value="C:membrane"/>
    <property type="evidence" value="ECO:0007669"/>
    <property type="project" value="UniProtKB-SubCell"/>
</dbReference>
<evidence type="ECO:0000256" key="6">
    <source>
        <dbReference type="ARBA" id="ARBA00022989"/>
    </source>
</evidence>
<dbReference type="Pfam" id="PF02080">
    <property type="entry name" value="TrkA_C"/>
    <property type="match status" value="1"/>
</dbReference>
<feature type="transmembrane region" description="Helical" evidence="9">
    <location>
        <begin position="133"/>
        <end position="153"/>
    </location>
</feature>
<feature type="transmembrane region" description="Helical" evidence="9">
    <location>
        <begin position="236"/>
        <end position="269"/>
    </location>
</feature>
<dbReference type="Gene3D" id="1.20.1530.20">
    <property type="match status" value="1"/>
</dbReference>